<protein>
    <recommendedName>
        <fullName evidence="3">Plastid lipid-associated protein/fibrillin conserved domain-containing protein</fullName>
    </recommendedName>
</protein>
<organism evidence="1 2">
    <name type="scientific">Durusdinium trenchii</name>
    <dbReference type="NCBI Taxonomy" id="1381693"/>
    <lineage>
        <taxon>Eukaryota</taxon>
        <taxon>Sar</taxon>
        <taxon>Alveolata</taxon>
        <taxon>Dinophyceae</taxon>
        <taxon>Suessiales</taxon>
        <taxon>Symbiodiniaceae</taxon>
        <taxon>Durusdinium</taxon>
    </lineage>
</organism>
<gene>
    <name evidence="1" type="ORF">CCMP2556_LOCUS3289</name>
</gene>
<evidence type="ECO:0000313" key="2">
    <source>
        <dbReference type="Proteomes" id="UP001642484"/>
    </source>
</evidence>
<dbReference type="EMBL" id="CAXAMN010001270">
    <property type="protein sequence ID" value="CAK8993556.1"/>
    <property type="molecule type" value="Genomic_DNA"/>
</dbReference>
<reference evidence="1 2" key="1">
    <citation type="submission" date="2024-02" db="EMBL/GenBank/DDBJ databases">
        <authorList>
            <person name="Chen Y."/>
            <person name="Shah S."/>
            <person name="Dougan E. K."/>
            <person name="Thang M."/>
            <person name="Chan C."/>
        </authorList>
    </citation>
    <scope>NUCLEOTIDE SEQUENCE [LARGE SCALE GENOMIC DNA]</scope>
</reference>
<proteinExistence type="predicted"/>
<sequence>MAWSHGPERKTTFLYKPGVLVSTSPLWTCSWYRGTDQVWGSDFGKDHGRKNTNWPQRPGGLPQKMFKQSSFRQVARARNCLLPAARHASSAAQSPSSHVKMGMNHITEPIYVDQHFERGFPLPPQAMCCCPCMMLCVPKIRGILKGSQPLPADEQKALLEQMAGNWKIQPLDGGKGTFQYEDAMVRDNYYVLTGGQRNRGHGKDRHAVANAPMKEQFHFYRGPNGELYIDNIGSMITKLDFANGEIEMNNGIGFVLLWQRGWKRDGLPPPQQQQMAAPAAVATPVVAATVVGAEAAAAPTQQA</sequence>
<evidence type="ECO:0000313" key="1">
    <source>
        <dbReference type="EMBL" id="CAK8993556.1"/>
    </source>
</evidence>
<keyword evidence="2" id="KW-1185">Reference proteome</keyword>
<dbReference type="Proteomes" id="UP001642484">
    <property type="component" value="Unassembled WGS sequence"/>
</dbReference>
<accession>A0ABP0HTN3</accession>
<evidence type="ECO:0008006" key="3">
    <source>
        <dbReference type="Google" id="ProtNLM"/>
    </source>
</evidence>
<comment type="caution">
    <text evidence="1">The sequence shown here is derived from an EMBL/GenBank/DDBJ whole genome shotgun (WGS) entry which is preliminary data.</text>
</comment>
<name>A0ABP0HTN3_9DINO</name>